<dbReference type="PANTHER" id="PTHR12411">
    <property type="entry name" value="CYSTEINE PROTEASE FAMILY C1-RELATED"/>
    <property type="match status" value="1"/>
</dbReference>
<evidence type="ECO:0000313" key="11">
    <source>
        <dbReference type="Proteomes" id="UP000499080"/>
    </source>
</evidence>
<dbReference type="InterPro" id="IPR013128">
    <property type="entry name" value="Peptidase_C1A"/>
</dbReference>
<dbReference type="Proteomes" id="UP000499080">
    <property type="component" value="Unassembled WGS sequence"/>
</dbReference>
<evidence type="ECO:0000313" key="10">
    <source>
        <dbReference type="EMBL" id="GBM20571.1"/>
    </source>
</evidence>
<dbReference type="PROSITE" id="PS00139">
    <property type="entry name" value="THIOL_PROTEASE_CYS"/>
    <property type="match status" value="1"/>
</dbReference>
<dbReference type="GO" id="GO:0006508">
    <property type="term" value="P:proteolysis"/>
    <property type="evidence" value="ECO:0007669"/>
    <property type="project" value="UniProtKB-KW"/>
</dbReference>
<evidence type="ECO:0000256" key="2">
    <source>
        <dbReference type="ARBA" id="ARBA00022670"/>
    </source>
</evidence>
<keyword evidence="11" id="KW-1185">Reference proteome</keyword>
<organism evidence="10 11">
    <name type="scientific">Araneus ventricosus</name>
    <name type="common">Orbweaver spider</name>
    <name type="synonym">Epeira ventricosa</name>
    <dbReference type="NCBI Taxonomy" id="182803"/>
    <lineage>
        <taxon>Eukaryota</taxon>
        <taxon>Metazoa</taxon>
        <taxon>Ecdysozoa</taxon>
        <taxon>Arthropoda</taxon>
        <taxon>Chelicerata</taxon>
        <taxon>Arachnida</taxon>
        <taxon>Araneae</taxon>
        <taxon>Araneomorphae</taxon>
        <taxon>Entelegynae</taxon>
        <taxon>Araneoidea</taxon>
        <taxon>Araneidae</taxon>
        <taxon>Araneus</taxon>
    </lineage>
</organism>
<keyword evidence="4" id="KW-0788">Thiol protease</keyword>
<keyword evidence="7" id="KW-0732">Signal</keyword>
<comment type="similarity">
    <text evidence="1">Belongs to the peptidase C1 family.</text>
</comment>
<dbReference type="InterPro" id="IPR025661">
    <property type="entry name" value="Pept_asp_AS"/>
</dbReference>
<keyword evidence="5" id="KW-0865">Zymogen</keyword>
<evidence type="ECO:0000259" key="9">
    <source>
        <dbReference type="SMART" id="SM00848"/>
    </source>
</evidence>
<feature type="domain" description="Peptidase C1A papain C-terminal" evidence="8">
    <location>
        <begin position="128"/>
        <end position="343"/>
    </location>
</feature>
<reference evidence="10 11" key="1">
    <citation type="journal article" date="2019" name="Sci. Rep.">
        <title>Orb-weaving spider Araneus ventricosus genome elucidates the spidroin gene catalogue.</title>
        <authorList>
            <person name="Kono N."/>
            <person name="Nakamura H."/>
            <person name="Ohtoshi R."/>
            <person name="Moran D.A.P."/>
            <person name="Shinohara A."/>
            <person name="Yoshida Y."/>
            <person name="Fujiwara M."/>
            <person name="Mori M."/>
            <person name="Tomita M."/>
            <person name="Arakawa K."/>
        </authorList>
    </citation>
    <scope>NUCLEOTIDE SEQUENCE [LARGE SCALE GENOMIC DNA]</scope>
</reference>
<evidence type="ECO:0000259" key="8">
    <source>
        <dbReference type="SMART" id="SM00645"/>
    </source>
</evidence>
<dbReference type="GO" id="GO:0008234">
    <property type="term" value="F:cysteine-type peptidase activity"/>
    <property type="evidence" value="ECO:0007669"/>
    <property type="project" value="UniProtKB-KW"/>
</dbReference>
<evidence type="ECO:0000256" key="1">
    <source>
        <dbReference type="ARBA" id="ARBA00008455"/>
    </source>
</evidence>
<dbReference type="InterPro" id="IPR000169">
    <property type="entry name" value="Pept_cys_AS"/>
</dbReference>
<dbReference type="SMART" id="SM00645">
    <property type="entry name" value="Pept_C1"/>
    <property type="match status" value="1"/>
</dbReference>
<evidence type="ECO:0000256" key="5">
    <source>
        <dbReference type="ARBA" id="ARBA00023145"/>
    </source>
</evidence>
<keyword evidence="6" id="KW-1015">Disulfide bond</keyword>
<dbReference type="FunFam" id="3.90.70.10:FF:000006">
    <property type="entry name" value="Cathepsin S"/>
    <property type="match status" value="1"/>
</dbReference>
<dbReference type="InterPro" id="IPR039417">
    <property type="entry name" value="Peptidase_C1A_papain-like"/>
</dbReference>
<protein>
    <submittedName>
        <fullName evidence="10">Cathepsin L</fullName>
    </submittedName>
</protein>
<proteinExistence type="inferred from homology"/>
<dbReference type="InterPro" id="IPR013201">
    <property type="entry name" value="Prot_inhib_I29"/>
</dbReference>
<evidence type="ECO:0000256" key="3">
    <source>
        <dbReference type="ARBA" id="ARBA00022801"/>
    </source>
</evidence>
<gene>
    <name evidence="10" type="primary">CATL_0</name>
    <name evidence="10" type="ORF">AVEN_261695_1</name>
</gene>
<dbReference type="Gene3D" id="3.90.70.10">
    <property type="entry name" value="Cysteine proteinases"/>
    <property type="match status" value="1"/>
</dbReference>
<dbReference type="InterPro" id="IPR000668">
    <property type="entry name" value="Peptidase_C1A_C"/>
</dbReference>
<dbReference type="SMART" id="SM00848">
    <property type="entry name" value="Inhibitor_I29"/>
    <property type="match status" value="1"/>
</dbReference>
<dbReference type="InterPro" id="IPR025660">
    <property type="entry name" value="Pept_his_AS"/>
</dbReference>
<accession>A0A4Y2DUY9</accession>
<feature type="domain" description="Cathepsin propeptide inhibitor" evidence="9">
    <location>
        <begin position="42"/>
        <end position="101"/>
    </location>
</feature>
<name>A0A4Y2DUY9_ARAVE</name>
<dbReference type="Pfam" id="PF00112">
    <property type="entry name" value="Peptidase_C1"/>
    <property type="match status" value="1"/>
</dbReference>
<feature type="signal peptide" evidence="7">
    <location>
        <begin position="1"/>
        <end position="18"/>
    </location>
</feature>
<keyword evidence="3" id="KW-0378">Hydrolase</keyword>
<dbReference type="EMBL" id="BGPR01000444">
    <property type="protein sequence ID" value="GBM20571.1"/>
    <property type="molecule type" value="Genomic_DNA"/>
</dbReference>
<sequence>MSLCFIVLMLVVVQAVHADNASVVLVILPSVSAEFSFNIDHWGIFKKMFKKVYEGTEEEKRRKTFEEHVKEIMRHNIEYNLGIQKYRKGLNQFADMEHDQFVKQFNGYRGVRERNSSNVFNAPAGFELPYAVDWRQKSIVTHVKDQQQCGSCYTFSAAGALEGQYALKTGRLVSLSEQNLLDCSSSEGNLGCQGGWMNKAFEYVRKNGGIDTEQSYPYTAQVGTCRFNQNTVGATCRGYVDIPSGDERALKQAVASVGPVSVAIDASQYSFQLYSSGIYYEPKCSSQKLDHAVLAVGYGTENGVDYWLVKNSWGTSWGENGYMKIVRNMNNLCGIATQASYPLV</sequence>
<dbReference type="PROSITE" id="PS00639">
    <property type="entry name" value="THIOL_PROTEASE_HIS"/>
    <property type="match status" value="1"/>
</dbReference>
<dbReference type="PROSITE" id="PS00640">
    <property type="entry name" value="THIOL_PROTEASE_ASN"/>
    <property type="match status" value="1"/>
</dbReference>
<dbReference type="Pfam" id="PF08246">
    <property type="entry name" value="Inhibitor_I29"/>
    <property type="match status" value="1"/>
</dbReference>
<evidence type="ECO:0000256" key="7">
    <source>
        <dbReference type="SAM" id="SignalP"/>
    </source>
</evidence>
<dbReference type="PRINTS" id="PR00705">
    <property type="entry name" value="PAPAIN"/>
</dbReference>
<evidence type="ECO:0000256" key="4">
    <source>
        <dbReference type="ARBA" id="ARBA00022807"/>
    </source>
</evidence>
<evidence type="ECO:0000256" key="6">
    <source>
        <dbReference type="ARBA" id="ARBA00023157"/>
    </source>
</evidence>
<dbReference type="CDD" id="cd02248">
    <property type="entry name" value="Peptidase_C1A"/>
    <property type="match status" value="1"/>
</dbReference>
<feature type="chain" id="PRO_5021350003" evidence="7">
    <location>
        <begin position="19"/>
        <end position="344"/>
    </location>
</feature>
<dbReference type="AlphaFoldDB" id="A0A4Y2DUY9"/>
<comment type="caution">
    <text evidence="10">The sequence shown here is derived from an EMBL/GenBank/DDBJ whole genome shotgun (WGS) entry which is preliminary data.</text>
</comment>
<dbReference type="SUPFAM" id="SSF54001">
    <property type="entry name" value="Cysteine proteinases"/>
    <property type="match status" value="1"/>
</dbReference>
<dbReference type="OrthoDB" id="190265at2759"/>
<dbReference type="InterPro" id="IPR038765">
    <property type="entry name" value="Papain-like_cys_pep_sf"/>
</dbReference>
<keyword evidence="2" id="KW-0645">Protease</keyword>